<dbReference type="Proteomes" id="UP000019254">
    <property type="component" value="Unassembled WGS sequence"/>
</dbReference>
<name>W7BUG6_9LIST</name>
<evidence type="ECO:0000256" key="1">
    <source>
        <dbReference type="SAM" id="Phobius"/>
    </source>
</evidence>
<feature type="transmembrane region" description="Helical" evidence="1">
    <location>
        <begin position="43"/>
        <end position="64"/>
    </location>
</feature>
<dbReference type="AlphaFoldDB" id="W7BUG6"/>
<feature type="transmembrane region" description="Helical" evidence="1">
    <location>
        <begin position="7"/>
        <end position="37"/>
    </location>
</feature>
<keyword evidence="1" id="KW-0812">Transmembrane</keyword>
<dbReference type="STRING" id="1265820.PCORN_09432"/>
<reference evidence="2 3" key="1">
    <citation type="journal article" date="2014" name="Int. J. Syst. Evol. Microbiol.">
        <title>Listeria floridensis sp. nov., Listeria aquatica sp. nov., Listeria cornellensis sp. nov., Listeria riparia sp. nov. and Listeria grandensis sp. nov., from agricultural and natural environments.</title>
        <authorList>
            <person name="den Bakker H.C."/>
            <person name="Warchocki S."/>
            <person name="Wright E.M."/>
            <person name="Allred A.F."/>
            <person name="Ahlstrom C."/>
            <person name="Manuel C.S."/>
            <person name="Stasiewicz M.J."/>
            <person name="Burrell A."/>
            <person name="Roof S."/>
            <person name="Strawn L."/>
            <person name="Fortes E.D."/>
            <person name="Nightingale K.K."/>
            <person name="Kephart D."/>
            <person name="Wiedmann M."/>
        </authorList>
    </citation>
    <scope>NUCLEOTIDE SEQUENCE [LARGE SCALE GENOMIC DNA]</scope>
    <source>
        <strain evidence="3">FSL F6-969</strain>
    </source>
</reference>
<evidence type="ECO:0000313" key="3">
    <source>
        <dbReference type="Proteomes" id="UP000019254"/>
    </source>
</evidence>
<dbReference type="PATRIC" id="fig|1265820.5.peg.1844"/>
<dbReference type="RefSeq" id="WP_036079277.1">
    <property type="nucleotide sequence ID" value="NZ_AODE01000019.1"/>
</dbReference>
<gene>
    <name evidence="2" type="ORF">PCORN_09432</name>
</gene>
<keyword evidence="1" id="KW-1133">Transmembrane helix</keyword>
<protein>
    <submittedName>
        <fullName evidence="2">Uncharacterized protein</fullName>
    </submittedName>
</protein>
<comment type="caution">
    <text evidence="2">The sequence shown here is derived from an EMBL/GenBank/DDBJ whole genome shotgun (WGS) entry which is preliminary data.</text>
</comment>
<proteinExistence type="predicted"/>
<organism evidence="2 3">
    <name type="scientific">Listeria cornellensis FSL F6-0969</name>
    <dbReference type="NCBI Taxonomy" id="1265820"/>
    <lineage>
        <taxon>Bacteria</taxon>
        <taxon>Bacillati</taxon>
        <taxon>Bacillota</taxon>
        <taxon>Bacilli</taxon>
        <taxon>Bacillales</taxon>
        <taxon>Listeriaceae</taxon>
        <taxon>Listeria</taxon>
    </lineage>
</organism>
<evidence type="ECO:0000313" key="2">
    <source>
        <dbReference type="EMBL" id="EUJ29402.1"/>
    </source>
</evidence>
<dbReference type="EMBL" id="AODE01000019">
    <property type="protein sequence ID" value="EUJ29402.1"/>
    <property type="molecule type" value="Genomic_DNA"/>
</dbReference>
<sequence length="72" mass="7577">MTRTAEFVLGLIGGITGVIASIVTIVFGFFVVGIVAIMPEDALGGLFSVGMIGIGVLVFFYVWICHCCGVYD</sequence>
<keyword evidence="3" id="KW-1185">Reference proteome</keyword>
<keyword evidence="1" id="KW-0472">Membrane</keyword>
<accession>W7BUG6</accession>